<dbReference type="InterPro" id="IPR002143">
    <property type="entry name" value="Ribosomal_uL1"/>
</dbReference>
<sequence length="204" mass="22419">MKQKTQQVQSHHHVGKKYKAAKLKVQSKAYTVVQAIKLVKDMTYAKFPETVEVHMNLKESGIKGEVRLPHGTGKAIRAVIADVEVLKDIAAGKIEFDVLIAPPAMMPELVKYAKILGPKGLMPNPKSGTVTDKPEEAVKKFQGGAVRYSSEAKFPLLHQSVGKMTFEEKQLVENIEALLDAVNRKNIISAFVSGTMTPSVEIEV</sequence>
<accession>A0A1F7HL26</accession>
<dbReference type="EMBL" id="MFZT01000005">
    <property type="protein sequence ID" value="OGK31917.1"/>
    <property type="molecule type" value="Genomic_DNA"/>
</dbReference>
<dbReference type="AlphaFoldDB" id="A0A1F7HL26"/>
<evidence type="ECO:0000256" key="3">
    <source>
        <dbReference type="ARBA" id="ARBA00022845"/>
    </source>
</evidence>
<organism evidence="7 8">
    <name type="scientific">Candidatus Roizmanbacteria bacterium RIFCSPHIGHO2_02_FULL_43_11</name>
    <dbReference type="NCBI Taxonomy" id="1802043"/>
    <lineage>
        <taxon>Bacteria</taxon>
        <taxon>Candidatus Roizmaniibacteriota</taxon>
    </lineage>
</organism>
<evidence type="ECO:0000313" key="7">
    <source>
        <dbReference type="EMBL" id="OGK31917.1"/>
    </source>
</evidence>
<dbReference type="Pfam" id="PF00687">
    <property type="entry name" value="Ribosomal_L1"/>
    <property type="match status" value="1"/>
</dbReference>
<evidence type="ECO:0000256" key="6">
    <source>
        <dbReference type="RuleBase" id="RU000659"/>
    </source>
</evidence>
<dbReference type="InterPro" id="IPR023674">
    <property type="entry name" value="Ribosomal_uL1-like"/>
</dbReference>
<dbReference type="PANTHER" id="PTHR36427:SF3">
    <property type="entry name" value="LARGE RIBOSOMAL SUBUNIT PROTEIN UL1M"/>
    <property type="match status" value="1"/>
</dbReference>
<dbReference type="PANTHER" id="PTHR36427">
    <property type="entry name" value="54S RIBOSOMAL PROTEIN L1, MITOCHONDRIAL"/>
    <property type="match status" value="1"/>
</dbReference>
<evidence type="ECO:0000256" key="5">
    <source>
        <dbReference type="ARBA" id="ARBA00023274"/>
    </source>
</evidence>
<evidence type="ECO:0000256" key="1">
    <source>
        <dbReference type="ARBA" id="ARBA00010531"/>
    </source>
</evidence>
<evidence type="ECO:0000256" key="2">
    <source>
        <dbReference type="ARBA" id="ARBA00022491"/>
    </source>
</evidence>
<dbReference type="GO" id="GO:0003735">
    <property type="term" value="F:structural constituent of ribosome"/>
    <property type="evidence" value="ECO:0007669"/>
    <property type="project" value="InterPro"/>
</dbReference>
<dbReference type="GO" id="GO:0015934">
    <property type="term" value="C:large ribosomal subunit"/>
    <property type="evidence" value="ECO:0007669"/>
    <property type="project" value="InterPro"/>
</dbReference>
<reference evidence="7 8" key="1">
    <citation type="journal article" date="2016" name="Nat. Commun.">
        <title>Thousands of microbial genomes shed light on interconnected biogeochemical processes in an aquifer system.</title>
        <authorList>
            <person name="Anantharaman K."/>
            <person name="Brown C.T."/>
            <person name="Hug L.A."/>
            <person name="Sharon I."/>
            <person name="Castelle C.J."/>
            <person name="Probst A.J."/>
            <person name="Thomas B.C."/>
            <person name="Singh A."/>
            <person name="Wilkins M.J."/>
            <person name="Karaoz U."/>
            <person name="Brodie E.L."/>
            <person name="Williams K.H."/>
            <person name="Hubbard S.S."/>
            <person name="Banfield J.F."/>
        </authorList>
    </citation>
    <scope>NUCLEOTIDE SEQUENCE [LARGE SCALE GENOMIC DNA]</scope>
</reference>
<keyword evidence="2" id="KW-0678">Repressor</keyword>
<keyword evidence="4 6" id="KW-0689">Ribosomal protein</keyword>
<comment type="caution">
    <text evidence="7">The sequence shown here is derived from an EMBL/GenBank/DDBJ whole genome shotgun (WGS) entry which is preliminary data.</text>
</comment>
<proteinExistence type="inferred from homology"/>
<dbReference type="GO" id="GO:0006417">
    <property type="term" value="P:regulation of translation"/>
    <property type="evidence" value="ECO:0007669"/>
    <property type="project" value="UniProtKB-KW"/>
</dbReference>
<dbReference type="InterPro" id="IPR016095">
    <property type="entry name" value="Ribosomal_uL1_3-a/b-sand"/>
</dbReference>
<keyword evidence="3" id="KW-0810">Translation regulation</keyword>
<dbReference type="GO" id="GO:0003723">
    <property type="term" value="F:RNA binding"/>
    <property type="evidence" value="ECO:0007669"/>
    <property type="project" value="InterPro"/>
</dbReference>
<evidence type="ECO:0000256" key="4">
    <source>
        <dbReference type="ARBA" id="ARBA00022980"/>
    </source>
</evidence>
<gene>
    <name evidence="7" type="ORF">A3D08_00015</name>
</gene>
<keyword evidence="5 6" id="KW-0687">Ribonucleoprotein</keyword>
<dbReference type="SUPFAM" id="SSF56808">
    <property type="entry name" value="Ribosomal protein L1"/>
    <property type="match status" value="1"/>
</dbReference>
<dbReference type="Proteomes" id="UP000178098">
    <property type="component" value="Unassembled WGS sequence"/>
</dbReference>
<evidence type="ECO:0000313" key="8">
    <source>
        <dbReference type="Proteomes" id="UP000178098"/>
    </source>
</evidence>
<dbReference type="Gene3D" id="3.30.190.20">
    <property type="match status" value="2"/>
</dbReference>
<dbReference type="CDD" id="cd00403">
    <property type="entry name" value="Ribosomal_L1"/>
    <property type="match status" value="1"/>
</dbReference>
<dbReference type="GO" id="GO:0006412">
    <property type="term" value="P:translation"/>
    <property type="evidence" value="ECO:0007669"/>
    <property type="project" value="InterPro"/>
</dbReference>
<dbReference type="InterPro" id="IPR023673">
    <property type="entry name" value="Ribosomal_uL1_CS"/>
</dbReference>
<comment type="similarity">
    <text evidence="1 6">Belongs to the universal ribosomal protein uL1 family.</text>
</comment>
<dbReference type="PROSITE" id="PS01199">
    <property type="entry name" value="RIBOSOMAL_L1"/>
    <property type="match status" value="1"/>
</dbReference>
<protein>
    <recommendedName>
        <fullName evidence="6">Ribosomal protein</fullName>
    </recommendedName>
</protein>
<dbReference type="Gene3D" id="3.40.50.790">
    <property type="match status" value="1"/>
</dbReference>
<dbReference type="PIRSF" id="PIRSF002155">
    <property type="entry name" value="Ribosomal_L1"/>
    <property type="match status" value="1"/>
</dbReference>
<dbReference type="InterPro" id="IPR028364">
    <property type="entry name" value="Ribosomal_uL1/biogenesis"/>
</dbReference>
<name>A0A1F7HL26_9BACT</name>